<name>A0A5B8C453_9MICO</name>
<evidence type="ECO:0000256" key="2">
    <source>
        <dbReference type="SAM" id="MobiDB-lite"/>
    </source>
</evidence>
<dbReference type="NCBIfam" id="TIGR00732">
    <property type="entry name" value="dprA"/>
    <property type="match status" value="1"/>
</dbReference>
<dbReference type="Gene3D" id="1.10.10.10">
    <property type="entry name" value="Winged helix-like DNA-binding domain superfamily/Winged helix DNA-binding domain"/>
    <property type="match status" value="1"/>
</dbReference>
<evidence type="ECO:0000256" key="1">
    <source>
        <dbReference type="ARBA" id="ARBA00006525"/>
    </source>
</evidence>
<proteinExistence type="inferred from homology"/>
<dbReference type="PANTHER" id="PTHR43022">
    <property type="entry name" value="PROTEIN SMF"/>
    <property type="match status" value="1"/>
</dbReference>
<dbReference type="Pfam" id="PF02481">
    <property type="entry name" value="DNA_processg_A"/>
    <property type="match status" value="1"/>
</dbReference>
<organism evidence="5 6">
    <name type="scientific">Georgenia yuyongxinii</name>
    <dbReference type="NCBI Taxonomy" id="2589797"/>
    <lineage>
        <taxon>Bacteria</taxon>
        <taxon>Bacillati</taxon>
        <taxon>Actinomycetota</taxon>
        <taxon>Actinomycetes</taxon>
        <taxon>Micrococcales</taxon>
        <taxon>Bogoriellaceae</taxon>
        <taxon>Georgenia</taxon>
    </lineage>
</organism>
<feature type="domain" description="Smf/DprA SLOG" evidence="3">
    <location>
        <begin position="104"/>
        <end position="324"/>
    </location>
</feature>
<comment type="similarity">
    <text evidence="1">Belongs to the DprA/Smf family.</text>
</comment>
<dbReference type="InterPro" id="IPR057666">
    <property type="entry name" value="DrpA_SLOG"/>
</dbReference>
<dbReference type="KEGG" id="gyu:FE374_06140"/>
<dbReference type="OrthoDB" id="9785707at2"/>
<dbReference type="SUPFAM" id="SSF102405">
    <property type="entry name" value="MCP/YpsA-like"/>
    <property type="match status" value="1"/>
</dbReference>
<dbReference type="GO" id="GO:0009294">
    <property type="term" value="P:DNA-mediated transformation"/>
    <property type="evidence" value="ECO:0007669"/>
    <property type="project" value="InterPro"/>
</dbReference>
<dbReference type="InterPro" id="IPR041614">
    <property type="entry name" value="DprA_WH"/>
</dbReference>
<evidence type="ECO:0000313" key="6">
    <source>
        <dbReference type="Proteomes" id="UP000314616"/>
    </source>
</evidence>
<dbReference type="EMBL" id="CP040915">
    <property type="protein sequence ID" value="QDC24261.1"/>
    <property type="molecule type" value="Genomic_DNA"/>
</dbReference>
<dbReference type="Proteomes" id="UP000314616">
    <property type="component" value="Chromosome"/>
</dbReference>
<dbReference type="AlphaFoldDB" id="A0A5B8C453"/>
<dbReference type="PANTHER" id="PTHR43022:SF1">
    <property type="entry name" value="PROTEIN SMF"/>
    <property type="match status" value="1"/>
</dbReference>
<sequence length="420" mass="42771">MSAPRSACAPEVVPVRDLPFDIDDPRLAAAAWSRLLEPGDKVTAALVSRLGAVEALQWLVSVGRRGVDAEAGPSAQAAARLVPRLEHLDIRLELDVLAGLGGHLVLPGDQGWPAQLDDLGEERPFALWVRGRLPGEVPMAQPGSARADTPAVAVVGARAATAYGQRVAAELAVGLTEAGVAVVSGGAYGIDAAAHRGTLTSGGYTVAILAGGVDRLYPAGNAALLEAIAADGALLAEVPPGCAPSRSRFLARNRLIAALAGATVVVEAAWRSGALNTASHAAGLSRPVGAVPGPVTSMASAGCHRLMREQGAVCVTDAGEVLELVMPLGAVAPQSPPVQPSLLDDLDPGAARVLDALPARGSAVVPSIARAAGLSPAEVRSALGHLELGGQVERDGGAWRRARVERGERGRDRGTRRGSP</sequence>
<evidence type="ECO:0000259" key="3">
    <source>
        <dbReference type="Pfam" id="PF02481"/>
    </source>
</evidence>
<dbReference type="Pfam" id="PF17782">
    <property type="entry name" value="WHD_DprA"/>
    <property type="match status" value="1"/>
</dbReference>
<evidence type="ECO:0000313" key="5">
    <source>
        <dbReference type="EMBL" id="QDC24261.1"/>
    </source>
</evidence>
<protein>
    <submittedName>
        <fullName evidence="5">DNA-protecting protein DprA</fullName>
    </submittedName>
</protein>
<reference evidence="5 6" key="1">
    <citation type="submission" date="2019-05" db="EMBL/GenBank/DDBJ databases">
        <title>Georgenia *** sp. nov., and Georgenia *** sp. nov., isolated from the intestinal contents of plateau pika (Ochotona curzoniae) in the Qinghai-Tibet plateau of China.</title>
        <authorList>
            <person name="Tian Z."/>
        </authorList>
    </citation>
    <scope>NUCLEOTIDE SEQUENCE [LARGE SCALE GENOMIC DNA]</scope>
    <source>
        <strain evidence="5 6">Z443</strain>
    </source>
</reference>
<dbReference type="Gene3D" id="3.40.50.450">
    <property type="match status" value="1"/>
</dbReference>
<feature type="domain" description="DprA winged helix" evidence="4">
    <location>
        <begin position="340"/>
        <end position="397"/>
    </location>
</feature>
<evidence type="ECO:0000259" key="4">
    <source>
        <dbReference type="Pfam" id="PF17782"/>
    </source>
</evidence>
<dbReference type="InterPro" id="IPR036388">
    <property type="entry name" value="WH-like_DNA-bd_sf"/>
</dbReference>
<accession>A0A5B8C453</accession>
<feature type="region of interest" description="Disordered" evidence="2">
    <location>
        <begin position="394"/>
        <end position="420"/>
    </location>
</feature>
<dbReference type="InterPro" id="IPR003488">
    <property type="entry name" value="DprA"/>
</dbReference>
<gene>
    <name evidence="5" type="primary">dprA</name>
    <name evidence="5" type="ORF">FE374_06140</name>
</gene>